<comment type="catalytic activity">
    <reaction evidence="7 8">
        <text>tRNA(Arg) + L-arginine + ATP = L-arginyl-tRNA(Arg) + AMP + diphosphate</text>
        <dbReference type="Rhea" id="RHEA:20301"/>
        <dbReference type="Rhea" id="RHEA-COMP:9658"/>
        <dbReference type="Rhea" id="RHEA-COMP:9673"/>
        <dbReference type="ChEBI" id="CHEBI:30616"/>
        <dbReference type="ChEBI" id="CHEBI:32682"/>
        <dbReference type="ChEBI" id="CHEBI:33019"/>
        <dbReference type="ChEBI" id="CHEBI:78442"/>
        <dbReference type="ChEBI" id="CHEBI:78513"/>
        <dbReference type="ChEBI" id="CHEBI:456215"/>
        <dbReference type="EC" id="6.1.1.19"/>
    </reaction>
</comment>
<keyword evidence="3 8" id="KW-0547">Nucleotide-binding</keyword>
<evidence type="ECO:0000313" key="13">
    <source>
        <dbReference type="Proteomes" id="UP000318661"/>
    </source>
</evidence>
<dbReference type="Gene3D" id="3.40.50.620">
    <property type="entry name" value="HUPs"/>
    <property type="match status" value="1"/>
</dbReference>
<accession>A0A537LQB2</accession>
<comment type="caution">
    <text evidence="12">The sequence shown here is derived from an EMBL/GenBank/DDBJ whole genome shotgun (WGS) entry which is preliminary data.</text>
</comment>
<keyword evidence="5 8" id="KW-0648">Protein biosynthesis</keyword>
<proteinExistence type="inferred from homology"/>
<comment type="similarity">
    <text evidence="1 8 9">Belongs to the class-I aminoacyl-tRNA synthetase family.</text>
</comment>
<keyword evidence="8" id="KW-0963">Cytoplasm</keyword>
<dbReference type="EC" id="6.1.1.19" evidence="8"/>
<dbReference type="SUPFAM" id="SSF55190">
    <property type="entry name" value="Arginyl-tRNA synthetase (ArgRS), N-terminal 'additional' domain"/>
    <property type="match status" value="1"/>
</dbReference>
<dbReference type="Gene3D" id="1.10.730.10">
    <property type="entry name" value="Isoleucyl-tRNA Synthetase, Domain 1"/>
    <property type="match status" value="1"/>
</dbReference>
<dbReference type="PANTHER" id="PTHR11956">
    <property type="entry name" value="ARGINYL-TRNA SYNTHETASE"/>
    <property type="match status" value="1"/>
</dbReference>
<dbReference type="InterPro" id="IPR014729">
    <property type="entry name" value="Rossmann-like_a/b/a_fold"/>
</dbReference>
<dbReference type="Pfam" id="PF03485">
    <property type="entry name" value="Arg_tRNA_synt_N"/>
    <property type="match status" value="1"/>
</dbReference>
<protein>
    <recommendedName>
        <fullName evidence="8">Arginine--tRNA ligase</fullName>
        <ecNumber evidence="8">6.1.1.19</ecNumber>
    </recommendedName>
    <alternativeName>
        <fullName evidence="8">Arginyl-tRNA synthetase</fullName>
        <shortName evidence="8">ArgRS</shortName>
    </alternativeName>
</protein>
<dbReference type="InterPro" id="IPR001278">
    <property type="entry name" value="Arg-tRNA-ligase"/>
</dbReference>
<gene>
    <name evidence="8 12" type="primary">argS</name>
    <name evidence="12" type="ORF">E6G99_01200</name>
</gene>
<feature type="domain" description="Arginyl tRNA synthetase N-terminal" evidence="11">
    <location>
        <begin position="3"/>
        <end position="85"/>
    </location>
</feature>
<dbReference type="InterPro" id="IPR005148">
    <property type="entry name" value="Arg-tRNA-synth_N"/>
</dbReference>
<dbReference type="SUPFAM" id="SSF52374">
    <property type="entry name" value="Nucleotidylyl transferase"/>
    <property type="match status" value="1"/>
</dbReference>
<dbReference type="NCBIfam" id="TIGR00456">
    <property type="entry name" value="argS"/>
    <property type="match status" value="1"/>
</dbReference>
<keyword evidence="6 8" id="KW-0030">Aminoacyl-tRNA synthetase</keyword>
<evidence type="ECO:0000256" key="5">
    <source>
        <dbReference type="ARBA" id="ARBA00022917"/>
    </source>
</evidence>
<dbReference type="GO" id="GO:0004814">
    <property type="term" value="F:arginine-tRNA ligase activity"/>
    <property type="evidence" value="ECO:0007669"/>
    <property type="project" value="UniProtKB-UniRule"/>
</dbReference>
<keyword evidence="2 8" id="KW-0436">Ligase</keyword>
<dbReference type="Proteomes" id="UP000318661">
    <property type="component" value="Unassembled WGS sequence"/>
</dbReference>
<evidence type="ECO:0000256" key="3">
    <source>
        <dbReference type="ARBA" id="ARBA00022741"/>
    </source>
</evidence>
<dbReference type="AlphaFoldDB" id="A0A537LQB2"/>
<dbReference type="EMBL" id="VBAJ01000019">
    <property type="protein sequence ID" value="TMJ10201.1"/>
    <property type="molecule type" value="Genomic_DNA"/>
</dbReference>
<dbReference type="FunFam" id="3.40.50.620:FF:000116">
    <property type="entry name" value="Arginine--tRNA ligase"/>
    <property type="match status" value="1"/>
</dbReference>
<dbReference type="PRINTS" id="PR01038">
    <property type="entry name" value="TRNASYNTHARG"/>
</dbReference>
<comment type="caution">
    <text evidence="8">Lacks conserved residue(s) required for the propagation of feature annotation.</text>
</comment>
<comment type="subunit">
    <text evidence="8">Monomer.</text>
</comment>
<evidence type="ECO:0000256" key="8">
    <source>
        <dbReference type="HAMAP-Rule" id="MF_00123"/>
    </source>
</evidence>
<feature type="domain" description="DALR anticodon binding" evidence="10">
    <location>
        <begin position="453"/>
        <end position="570"/>
    </location>
</feature>
<keyword evidence="4 8" id="KW-0067">ATP-binding</keyword>
<evidence type="ECO:0000256" key="4">
    <source>
        <dbReference type="ARBA" id="ARBA00022840"/>
    </source>
</evidence>
<dbReference type="GO" id="GO:0005524">
    <property type="term" value="F:ATP binding"/>
    <property type="evidence" value="ECO:0007669"/>
    <property type="project" value="UniProtKB-UniRule"/>
</dbReference>
<organism evidence="12 13">
    <name type="scientific">Candidatus Segetimicrobium genomatis</name>
    <dbReference type="NCBI Taxonomy" id="2569760"/>
    <lineage>
        <taxon>Bacteria</taxon>
        <taxon>Bacillati</taxon>
        <taxon>Candidatus Sysuimicrobiota</taxon>
        <taxon>Candidatus Sysuimicrobiia</taxon>
        <taxon>Candidatus Sysuimicrobiales</taxon>
        <taxon>Candidatus Segetimicrobiaceae</taxon>
        <taxon>Candidatus Segetimicrobium</taxon>
    </lineage>
</organism>
<dbReference type="Pfam" id="PF05746">
    <property type="entry name" value="DALR_1"/>
    <property type="match status" value="1"/>
</dbReference>
<dbReference type="InterPro" id="IPR009080">
    <property type="entry name" value="tRNAsynth_Ia_anticodon-bd"/>
</dbReference>
<evidence type="ECO:0000256" key="2">
    <source>
        <dbReference type="ARBA" id="ARBA00022598"/>
    </source>
</evidence>
<dbReference type="SUPFAM" id="SSF47323">
    <property type="entry name" value="Anticodon-binding domain of a subclass of class I aminoacyl-tRNA synthetases"/>
    <property type="match status" value="1"/>
</dbReference>
<dbReference type="SMART" id="SM01016">
    <property type="entry name" value="Arg_tRNA_synt_N"/>
    <property type="match status" value="1"/>
</dbReference>
<evidence type="ECO:0000256" key="6">
    <source>
        <dbReference type="ARBA" id="ARBA00023146"/>
    </source>
</evidence>
<sequence>MVYTYEAAKRAALEAVRRIAGADVGLSLATPPAGVPADLAIPCFPLAAALHASPQEIAARLARTVTLGPLLESAQASGGYLNLTFARGAFAAGVMGDVHRMGDRYGALDAGGGRTVVIDFSAPNVARQMSVGHLRSTIIGAALYELHKFAGYQPIGDNHLGDWGTQFGTLLYAYHAWLDREAYAQDPIGELLRLYVKFDAEARRDPSLRDQARQWHLRLEQGDPDARALWHEFVRHSLAAFQKIYDLLEVRFDHTLGESFYEDKMGEVIETAVRRGIAVEDQGALIVRLDDVGIKTPLILRRSDGATLYHTRDLATAIYRLRTFHPSKILYVVGADQRLHFQQLFATLRKLGFGDVDYVHVDFGLIQLPEGRMSTRRGRVVFLEDVLDEAMARARRLVEEKNPELSEPEKDEVARIVGIGAIKYADLSQNRVKNIVFDWDRMLALDGDSAPYLQYTYVRARGILRKGGDRAAEGPFDPVATGTPAEWALVLALGNFPEVVAAALQGYYPHVVANYLFALAQAFHGFYHDVPVLQADSAALRRSRVQLVAGVATVMRTGLGLLGIGVPERM</sequence>
<evidence type="ECO:0000256" key="7">
    <source>
        <dbReference type="ARBA" id="ARBA00049339"/>
    </source>
</evidence>
<dbReference type="HAMAP" id="MF_00123">
    <property type="entry name" value="Arg_tRNA_synth"/>
    <property type="match status" value="1"/>
</dbReference>
<dbReference type="PANTHER" id="PTHR11956:SF5">
    <property type="entry name" value="ARGININE--TRNA LIGASE, CYTOPLASMIC"/>
    <property type="match status" value="1"/>
</dbReference>
<dbReference type="GO" id="GO:0005737">
    <property type="term" value="C:cytoplasm"/>
    <property type="evidence" value="ECO:0007669"/>
    <property type="project" value="UniProtKB-SubCell"/>
</dbReference>
<dbReference type="SMART" id="SM00836">
    <property type="entry name" value="DALR_1"/>
    <property type="match status" value="1"/>
</dbReference>
<evidence type="ECO:0000259" key="10">
    <source>
        <dbReference type="SMART" id="SM00836"/>
    </source>
</evidence>
<evidence type="ECO:0000256" key="1">
    <source>
        <dbReference type="ARBA" id="ARBA00005594"/>
    </source>
</evidence>
<name>A0A537LQB2_9BACT</name>
<dbReference type="InterPro" id="IPR036695">
    <property type="entry name" value="Arg-tRNA-synth_N_sf"/>
</dbReference>
<dbReference type="GO" id="GO:0006420">
    <property type="term" value="P:arginyl-tRNA aminoacylation"/>
    <property type="evidence" value="ECO:0007669"/>
    <property type="project" value="UniProtKB-UniRule"/>
</dbReference>
<evidence type="ECO:0000313" key="12">
    <source>
        <dbReference type="EMBL" id="TMJ10201.1"/>
    </source>
</evidence>
<dbReference type="CDD" id="cd07956">
    <property type="entry name" value="Anticodon_Ia_Arg"/>
    <property type="match status" value="1"/>
</dbReference>
<evidence type="ECO:0000259" key="11">
    <source>
        <dbReference type="SMART" id="SM01016"/>
    </source>
</evidence>
<evidence type="ECO:0000256" key="9">
    <source>
        <dbReference type="RuleBase" id="RU363038"/>
    </source>
</evidence>
<dbReference type="InterPro" id="IPR035684">
    <property type="entry name" value="ArgRS_core"/>
</dbReference>
<reference evidence="12 13" key="1">
    <citation type="journal article" date="2019" name="Nat. Microbiol.">
        <title>Mediterranean grassland soil C-N compound turnover is dependent on rainfall and depth, and is mediated by genomically divergent microorganisms.</title>
        <authorList>
            <person name="Diamond S."/>
            <person name="Andeer P.F."/>
            <person name="Li Z."/>
            <person name="Crits-Christoph A."/>
            <person name="Burstein D."/>
            <person name="Anantharaman K."/>
            <person name="Lane K.R."/>
            <person name="Thomas B.C."/>
            <person name="Pan C."/>
            <person name="Northen T.R."/>
            <person name="Banfield J.F."/>
        </authorList>
    </citation>
    <scope>NUCLEOTIDE SEQUENCE [LARGE SCALE GENOMIC DNA]</scope>
    <source>
        <strain evidence="12">NP_2</strain>
    </source>
</reference>
<dbReference type="Pfam" id="PF00750">
    <property type="entry name" value="tRNA-synt_1d"/>
    <property type="match status" value="1"/>
</dbReference>
<dbReference type="CDD" id="cd00671">
    <property type="entry name" value="ArgRS_core"/>
    <property type="match status" value="1"/>
</dbReference>
<comment type="subcellular location">
    <subcellularLocation>
        <location evidence="8">Cytoplasm</location>
    </subcellularLocation>
</comment>
<dbReference type="InterPro" id="IPR008909">
    <property type="entry name" value="DALR_anticod-bd"/>
</dbReference>
<dbReference type="Gene3D" id="3.30.1360.70">
    <property type="entry name" value="Arginyl tRNA synthetase N-terminal domain"/>
    <property type="match status" value="1"/>
</dbReference>